<organism evidence="2 3">
    <name type="scientific">Phrynosoma platyrhinos</name>
    <name type="common">Desert horned lizard</name>
    <dbReference type="NCBI Taxonomy" id="52577"/>
    <lineage>
        <taxon>Eukaryota</taxon>
        <taxon>Metazoa</taxon>
        <taxon>Chordata</taxon>
        <taxon>Craniata</taxon>
        <taxon>Vertebrata</taxon>
        <taxon>Euteleostomi</taxon>
        <taxon>Lepidosauria</taxon>
        <taxon>Squamata</taxon>
        <taxon>Bifurcata</taxon>
        <taxon>Unidentata</taxon>
        <taxon>Episquamata</taxon>
        <taxon>Toxicofera</taxon>
        <taxon>Iguania</taxon>
        <taxon>Phrynosomatidae</taxon>
        <taxon>Phrynosomatinae</taxon>
        <taxon>Phrynosoma</taxon>
    </lineage>
</organism>
<keyword evidence="1" id="KW-0460">Magnesium</keyword>
<evidence type="ECO:0000313" key="3">
    <source>
        <dbReference type="Proteomes" id="UP000826234"/>
    </source>
</evidence>
<protein>
    <recommendedName>
        <fullName evidence="1">Eyes absent homolog</fullName>
        <ecNumber evidence="1">3.1.3.48</ecNumber>
    </recommendedName>
</protein>
<keyword evidence="1" id="KW-0479">Metal-binding</keyword>
<evidence type="ECO:0000256" key="1">
    <source>
        <dbReference type="RuleBase" id="RU362036"/>
    </source>
</evidence>
<dbReference type="PANTHER" id="PTHR10190:SF11">
    <property type="entry name" value="EYES ABSENT HOMOLOG 1"/>
    <property type="match status" value="1"/>
</dbReference>
<keyword evidence="1" id="KW-0805">Transcription regulation</keyword>
<dbReference type="EC" id="3.1.3.48" evidence="1"/>
<dbReference type="Proteomes" id="UP000826234">
    <property type="component" value="Unassembled WGS sequence"/>
</dbReference>
<name>A0ABQ7SJZ8_PHRPL</name>
<comment type="caution">
    <text evidence="2">The sequence shown here is derived from an EMBL/GenBank/DDBJ whole genome shotgun (WGS) entry which is preliminary data.</text>
</comment>
<accession>A0ABQ7SJZ8</accession>
<comment type="catalytic activity">
    <reaction evidence="1">
        <text>O-phospho-L-tyrosyl-[protein] + H2O = L-tyrosyl-[protein] + phosphate</text>
        <dbReference type="Rhea" id="RHEA:10684"/>
        <dbReference type="Rhea" id="RHEA-COMP:10136"/>
        <dbReference type="Rhea" id="RHEA-COMP:20101"/>
        <dbReference type="ChEBI" id="CHEBI:15377"/>
        <dbReference type="ChEBI" id="CHEBI:43474"/>
        <dbReference type="ChEBI" id="CHEBI:46858"/>
        <dbReference type="ChEBI" id="CHEBI:61978"/>
        <dbReference type="EC" id="3.1.3.48"/>
    </reaction>
</comment>
<keyword evidence="1" id="KW-0904">Protein phosphatase</keyword>
<keyword evidence="3" id="KW-1185">Reference proteome</keyword>
<keyword evidence="1" id="KW-0804">Transcription</keyword>
<dbReference type="PANTHER" id="PTHR10190">
    <property type="entry name" value="EYES ABSENT"/>
    <property type="match status" value="1"/>
</dbReference>
<proteinExistence type="inferred from homology"/>
<comment type="similarity">
    <text evidence="1">Belongs to the HAD-like hydrolase superfamily. EYA family.</text>
</comment>
<dbReference type="EMBL" id="JAIPUX010005289">
    <property type="protein sequence ID" value="KAH0617646.1"/>
    <property type="molecule type" value="Genomic_DNA"/>
</dbReference>
<comment type="cofactor">
    <cofactor evidence="1">
        <name>Mg(2+)</name>
        <dbReference type="ChEBI" id="CHEBI:18420"/>
    </cofactor>
    <text evidence="1">Binds 1 Mg(2+) ion per subunit.</text>
</comment>
<evidence type="ECO:0000313" key="2">
    <source>
        <dbReference type="EMBL" id="KAH0617646.1"/>
    </source>
</evidence>
<reference evidence="2 3" key="1">
    <citation type="journal article" date="2022" name="Gigascience">
        <title>A chromosome-level genome assembly and annotation of the desert horned lizard, Phrynosoma platyrhinos, provides insight into chromosomal rearrangements among reptiles.</title>
        <authorList>
            <person name="Koochekian N."/>
            <person name="Ascanio A."/>
            <person name="Farleigh K."/>
            <person name="Card D.C."/>
            <person name="Schield D.R."/>
            <person name="Castoe T.A."/>
            <person name="Jezkova T."/>
        </authorList>
    </citation>
    <scope>NUCLEOTIDE SEQUENCE [LARGE SCALE GENOMIC DNA]</scope>
    <source>
        <strain evidence="2">NK-2021</strain>
    </source>
</reference>
<dbReference type="InterPro" id="IPR028472">
    <property type="entry name" value="EYA"/>
</dbReference>
<gene>
    <name evidence="2" type="ORF">JD844_016096</name>
</gene>
<keyword evidence="1" id="KW-0378">Hydrolase</keyword>
<sequence length="99" mass="10638">MAAYGQTQFTTGMQQATAYSAYPQPGQPYGIPSYVFEYEQIALLSLTDLGALWAGIKTEGGLSQTQSPGQTGFLSYGASFSTPQPGQAPYSYQMQGLYK</sequence>